<dbReference type="RefSeq" id="NP_944234.1">
    <property type="nucleotide sequence ID" value="NC_005262.3"/>
</dbReference>
<name>Q6V7T8_9CAUD</name>
<dbReference type="KEGG" id="vg:2658341"/>
<dbReference type="Proteomes" id="UP000001160">
    <property type="component" value="Segment"/>
</dbReference>
<keyword evidence="3" id="KW-1185">Reference proteome</keyword>
<proteinExistence type="predicted"/>
<evidence type="ECO:0000313" key="3">
    <source>
        <dbReference type="Proteomes" id="UP000001160"/>
    </source>
</evidence>
<accession>Q6V7T8</accession>
<reference evidence="2 3" key="1">
    <citation type="journal article" date="2011" name="J. Bacteriol.">
        <title>Genomes and Characterization of Phages Bcep22 and BcepIL02, Founders of a Novel Phage Type in Burkholderia cenocepacia.</title>
        <authorList>
            <person name="Gill J.J."/>
            <person name="Summer E.J."/>
            <person name="Russell W.K."/>
            <person name="Cologna S.M."/>
            <person name="Carlile T.M."/>
            <person name="Fuller A.C."/>
            <person name="Kitsopoulos K."/>
            <person name="Mebane L.M."/>
            <person name="Parkinson B.N."/>
            <person name="Sullivan D."/>
            <person name="Carmody L.A."/>
            <person name="Gonzalez C.F."/>
            <person name="Lipuma J.J."/>
            <person name="Young R."/>
        </authorList>
    </citation>
    <scope>NUCLEOTIDE SEQUENCE [LARGE SCALE GENOMIC DNA]</scope>
</reference>
<gene>
    <name evidence="2" type="ORF">Bcep22_gp05</name>
</gene>
<protein>
    <submittedName>
        <fullName evidence="2">Uncharacterized protein</fullName>
    </submittedName>
</protein>
<dbReference type="EMBL" id="AY349011">
    <property type="protein sequence ID" value="AAQ54940.1"/>
    <property type="molecule type" value="Genomic_DNA"/>
</dbReference>
<feature type="region of interest" description="Disordered" evidence="1">
    <location>
        <begin position="310"/>
        <end position="330"/>
    </location>
</feature>
<organism evidence="2 3">
    <name type="scientific">Burkholderia phage Bcep22</name>
    <dbReference type="NCBI Taxonomy" id="2883944"/>
    <lineage>
        <taxon>Viruses</taxon>
        <taxon>Duplodnaviria</taxon>
        <taxon>Heunggongvirae</taxon>
        <taxon>Uroviricota</taxon>
        <taxon>Caudoviricetes</taxon>
        <taxon>Lessievirus</taxon>
        <taxon>Lessievirus bcep22</taxon>
    </lineage>
</organism>
<evidence type="ECO:0000256" key="1">
    <source>
        <dbReference type="SAM" id="MobiDB-lite"/>
    </source>
</evidence>
<dbReference type="GeneID" id="2658341"/>
<sequence>MNEKLARAVIDAARDFALTGSGFDAMCRAIEAYETQPSDNSRADALTDAQRRTLQSALDLFVSMGHAPGSDHVRTLAGMLATRPVEQHEAAPWRGACEHTTANTACRICRDKHGENYDQRATQPAPSAPLEGTGNGADGFTYATKQATACAACGEHKHTPLRIDWMGGYVCLTCIDRELESRAPRTEVAGVVPKPVDLKARMDWAESILKSLPEHEPTYAIIDLLNDYDPDERDEILHSIRAYADGRATLALFTQYVPPQPPSADAAAAPADERAAFEAIRNAALDEAAAVVADHQRKGREWVPESLWGQSRHRGGESYPRSEVHRHCSG</sequence>
<feature type="compositionally biased region" description="Basic and acidic residues" evidence="1">
    <location>
        <begin position="314"/>
        <end position="330"/>
    </location>
</feature>
<evidence type="ECO:0000313" key="2">
    <source>
        <dbReference type="EMBL" id="AAQ54940.1"/>
    </source>
</evidence>